<proteinExistence type="predicted"/>
<evidence type="ECO:0000313" key="2">
    <source>
        <dbReference type="EMBL" id="WHP05066.1"/>
    </source>
</evidence>
<keyword evidence="1" id="KW-0472">Membrane</keyword>
<evidence type="ECO:0008006" key="4">
    <source>
        <dbReference type="Google" id="ProtNLM"/>
    </source>
</evidence>
<organism evidence="2 3">
    <name type="scientific">Acinetobacter corruptisaponis</name>
    <dbReference type="NCBI Taxonomy" id="3045147"/>
    <lineage>
        <taxon>Bacteria</taxon>
        <taxon>Pseudomonadati</taxon>
        <taxon>Pseudomonadota</taxon>
        <taxon>Gammaproteobacteria</taxon>
        <taxon>Moraxellales</taxon>
        <taxon>Moraxellaceae</taxon>
        <taxon>Acinetobacter</taxon>
    </lineage>
</organism>
<dbReference type="Proteomes" id="UP001229836">
    <property type="component" value="Chromosome"/>
</dbReference>
<dbReference type="EMBL" id="CP125669">
    <property type="protein sequence ID" value="WHP05066.1"/>
    <property type="molecule type" value="Genomic_DNA"/>
</dbReference>
<keyword evidence="1" id="KW-0812">Transmembrane</keyword>
<sequence>MKILSKFTWLPVIPKLPVTEPRYKCFKVISLILYLLNVGAVFIYLYSQYYGVLPIQFPYFIFCFFYLVWLHIERYFSYQKDMLKDLSFHRFIGFNATLQKVIAIRNPTTDYHYQIKIQTNDSIPQDQQQEWLITPNLYPMNLRALMGHSIYVESLANSHLIFNIKPYLLDQNQQEIFFTQHHLEYPKANTKYKKCRYNNIQKVELDTSQIEIRLFIWVKQQNIQIKLNETQLKLMEIIFFPKLLMFSQRQYLAIKNQQAQGIIWQS</sequence>
<feature type="transmembrane region" description="Helical" evidence="1">
    <location>
        <begin position="52"/>
        <end position="72"/>
    </location>
</feature>
<feature type="transmembrane region" description="Helical" evidence="1">
    <location>
        <begin position="25"/>
        <end position="46"/>
    </location>
</feature>
<accession>A0ABY8S145</accession>
<reference evidence="2 3" key="1">
    <citation type="submission" date="2023-05" db="EMBL/GenBank/DDBJ databases">
        <title>The complete genome of Acinetobacter sp. nov KCTC 92772.</title>
        <authorList>
            <person name="Zhou G."/>
        </authorList>
    </citation>
    <scope>NUCLEOTIDE SEQUENCE [LARGE SCALE GENOMIC DNA]</scope>
    <source>
        <strain evidence="2 3">KCTC 92772</strain>
    </source>
</reference>
<gene>
    <name evidence="2" type="ORF">QLH32_13660</name>
</gene>
<dbReference type="RefSeq" id="WP_283266627.1">
    <property type="nucleotide sequence ID" value="NZ_CP125669.1"/>
</dbReference>
<keyword evidence="1" id="KW-1133">Transmembrane helix</keyword>
<keyword evidence="3" id="KW-1185">Reference proteome</keyword>
<evidence type="ECO:0000313" key="3">
    <source>
        <dbReference type="Proteomes" id="UP001229836"/>
    </source>
</evidence>
<protein>
    <recommendedName>
        <fullName evidence="4">DUF58 domain-containing protein</fullName>
    </recommendedName>
</protein>
<evidence type="ECO:0000256" key="1">
    <source>
        <dbReference type="SAM" id="Phobius"/>
    </source>
</evidence>
<name>A0ABY8S145_9GAMM</name>